<accession>S8CCX1</accession>
<name>S8CCX1_DACHA</name>
<dbReference type="HOGENOM" id="CLU_1069649_0_0_1"/>
<dbReference type="Proteomes" id="UP000015100">
    <property type="component" value="Unassembled WGS sequence"/>
</dbReference>
<dbReference type="PANTHER" id="PTHR47843:SF2">
    <property type="entry name" value="BTB DOMAIN-CONTAINING PROTEIN"/>
    <property type="match status" value="1"/>
</dbReference>
<evidence type="ECO:0000313" key="3">
    <source>
        <dbReference type="Proteomes" id="UP000015100"/>
    </source>
</evidence>
<dbReference type="EMBL" id="AQGS01000014">
    <property type="protein sequence ID" value="EPS45487.1"/>
    <property type="molecule type" value="Genomic_DNA"/>
</dbReference>
<dbReference type="PROSITE" id="PS50097">
    <property type="entry name" value="BTB"/>
    <property type="match status" value="1"/>
</dbReference>
<dbReference type="Gene3D" id="3.30.710.10">
    <property type="entry name" value="Potassium Channel Kv1.1, Chain A"/>
    <property type="match status" value="1"/>
</dbReference>
<dbReference type="InterPro" id="IPR011333">
    <property type="entry name" value="SKP1/BTB/POZ_sf"/>
</dbReference>
<protein>
    <recommendedName>
        <fullName evidence="1">BTB domain-containing protein</fullName>
    </recommendedName>
</protein>
<proteinExistence type="predicted"/>
<dbReference type="Pfam" id="PF00651">
    <property type="entry name" value="BTB"/>
    <property type="match status" value="1"/>
</dbReference>
<sequence>MSETLLEILQSNELERDWRDSTLYNANPPDVKIFCGPKETETCFDLHLTTLTSQSEYFKAAFTLPFQESLSRTLHLDEIDADPFETIVQWLYCEEYTIKAANYDQNAITATYAAANYLQIPALKSALLRELASFLSKQVDLVYNYRRKEPRPFVLLQMLAEHAQVSEWIEMRECVRQTVKYGYLGPTELVELARNPQGASFLLAMAVECYNDLLNAFMCNKCQGGMKNPCDRNVRCKGCGGTCSNGCLTVMPRDLEYSIV</sequence>
<gene>
    <name evidence="2" type="ORF">H072_497</name>
</gene>
<comment type="caution">
    <text evidence="2">The sequence shown here is derived from an EMBL/GenBank/DDBJ whole genome shotgun (WGS) entry which is preliminary data.</text>
</comment>
<dbReference type="PANTHER" id="PTHR47843">
    <property type="entry name" value="BTB DOMAIN-CONTAINING PROTEIN-RELATED"/>
    <property type="match status" value="1"/>
</dbReference>
<keyword evidence="3" id="KW-1185">Reference proteome</keyword>
<dbReference type="OMA" id="WIEMREC"/>
<evidence type="ECO:0000313" key="2">
    <source>
        <dbReference type="EMBL" id="EPS45487.1"/>
    </source>
</evidence>
<dbReference type="InterPro" id="IPR000210">
    <property type="entry name" value="BTB/POZ_dom"/>
</dbReference>
<dbReference type="CDD" id="cd18186">
    <property type="entry name" value="BTB_POZ_ZBTB_KLHL-like"/>
    <property type="match status" value="1"/>
</dbReference>
<evidence type="ECO:0000259" key="1">
    <source>
        <dbReference type="PROSITE" id="PS50097"/>
    </source>
</evidence>
<dbReference type="AlphaFoldDB" id="S8CCX1"/>
<reference evidence="2 3" key="1">
    <citation type="journal article" date="2013" name="PLoS Genet.">
        <title>Genomic mechanisms accounting for the adaptation to parasitism in nematode-trapping fungi.</title>
        <authorList>
            <person name="Meerupati T."/>
            <person name="Andersson K.M."/>
            <person name="Friman E."/>
            <person name="Kumar D."/>
            <person name="Tunlid A."/>
            <person name="Ahren D."/>
        </authorList>
    </citation>
    <scope>NUCLEOTIDE SEQUENCE [LARGE SCALE GENOMIC DNA]</scope>
    <source>
        <strain evidence="2 3">CBS 200.50</strain>
    </source>
</reference>
<dbReference type="OrthoDB" id="194443at2759"/>
<dbReference type="SMART" id="SM00225">
    <property type="entry name" value="BTB"/>
    <property type="match status" value="1"/>
</dbReference>
<organism evidence="2 3">
    <name type="scientific">Dactylellina haptotyla (strain CBS 200.50)</name>
    <name type="common">Nematode-trapping fungus</name>
    <name type="synonym">Monacrosporium haptotylum</name>
    <dbReference type="NCBI Taxonomy" id="1284197"/>
    <lineage>
        <taxon>Eukaryota</taxon>
        <taxon>Fungi</taxon>
        <taxon>Dikarya</taxon>
        <taxon>Ascomycota</taxon>
        <taxon>Pezizomycotina</taxon>
        <taxon>Orbiliomycetes</taxon>
        <taxon>Orbiliales</taxon>
        <taxon>Orbiliaceae</taxon>
        <taxon>Dactylellina</taxon>
    </lineage>
</organism>
<dbReference type="SUPFAM" id="SSF54695">
    <property type="entry name" value="POZ domain"/>
    <property type="match status" value="1"/>
</dbReference>
<reference evidence="3" key="2">
    <citation type="submission" date="2013-04" db="EMBL/GenBank/DDBJ databases">
        <title>Genomic mechanisms accounting for the adaptation to parasitism in nematode-trapping fungi.</title>
        <authorList>
            <person name="Ahren D.G."/>
        </authorList>
    </citation>
    <scope>NUCLEOTIDE SEQUENCE [LARGE SCALE GENOMIC DNA]</scope>
    <source>
        <strain evidence="3">CBS 200.50</strain>
    </source>
</reference>
<feature type="domain" description="BTB" evidence="1">
    <location>
        <begin position="29"/>
        <end position="100"/>
    </location>
</feature>